<evidence type="ECO:0000313" key="1">
    <source>
        <dbReference type="EMBL" id="KAJ8631831.1"/>
    </source>
</evidence>
<evidence type="ECO:0000313" key="2">
    <source>
        <dbReference type="Proteomes" id="UP001234297"/>
    </source>
</evidence>
<comment type="caution">
    <text evidence="1">The sequence shown here is derived from an EMBL/GenBank/DDBJ whole genome shotgun (WGS) entry which is preliminary data.</text>
</comment>
<proteinExistence type="predicted"/>
<reference evidence="1 2" key="1">
    <citation type="journal article" date="2022" name="Hortic Res">
        <title>A haplotype resolved chromosomal level avocado genome allows analysis of novel avocado genes.</title>
        <authorList>
            <person name="Nath O."/>
            <person name="Fletcher S.J."/>
            <person name="Hayward A."/>
            <person name="Shaw L.M."/>
            <person name="Masouleh A.K."/>
            <person name="Furtado A."/>
            <person name="Henry R.J."/>
            <person name="Mitter N."/>
        </authorList>
    </citation>
    <scope>NUCLEOTIDE SEQUENCE [LARGE SCALE GENOMIC DNA]</scope>
    <source>
        <strain evidence="2">cv. Hass</strain>
    </source>
</reference>
<dbReference type="EMBL" id="CM056815">
    <property type="protein sequence ID" value="KAJ8631831.1"/>
    <property type="molecule type" value="Genomic_DNA"/>
</dbReference>
<sequence length="148" mass="17323">MRVDVGKFLLEKLHEFLLLLGSCWSFLVEKLAEVFSPVEKIQHVGKFLLEKLHEFVHLFENFWSFLVKKLDEVFPPETRAEKIKHWLEIGLPVALPAALLLLCICCCGTCWLRRSIKMMKAPGRGYMMPRHVFESDPRSYFINLRSTN</sequence>
<name>A0ACC2LEH9_PERAE</name>
<accession>A0ACC2LEH9</accession>
<protein>
    <submittedName>
        <fullName evidence="1">Uncharacterized protein</fullName>
    </submittedName>
</protein>
<dbReference type="Proteomes" id="UP001234297">
    <property type="component" value="Chromosome 7"/>
</dbReference>
<keyword evidence="2" id="KW-1185">Reference proteome</keyword>
<gene>
    <name evidence="1" type="ORF">MRB53_025154</name>
</gene>
<organism evidence="1 2">
    <name type="scientific">Persea americana</name>
    <name type="common">Avocado</name>
    <dbReference type="NCBI Taxonomy" id="3435"/>
    <lineage>
        <taxon>Eukaryota</taxon>
        <taxon>Viridiplantae</taxon>
        <taxon>Streptophyta</taxon>
        <taxon>Embryophyta</taxon>
        <taxon>Tracheophyta</taxon>
        <taxon>Spermatophyta</taxon>
        <taxon>Magnoliopsida</taxon>
        <taxon>Magnoliidae</taxon>
        <taxon>Laurales</taxon>
        <taxon>Lauraceae</taxon>
        <taxon>Persea</taxon>
    </lineage>
</organism>